<keyword evidence="3" id="KW-1133">Transmembrane helix</keyword>
<comment type="subcellular location">
    <subcellularLocation>
        <location evidence="1">Membrane</location>
        <topology evidence="1">Multi-pass membrane protein</topology>
    </subcellularLocation>
</comment>
<dbReference type="RefSeq" id="WP_344735422.1">
    <property type="nucleotide sequence ID" value="NZ_BAAAZH010000034.1"/>
</dbReference>
<evidence type="ECO:0000313" key="6">
    <source>
        <dbReference type="Proteomes" id="UP001501495"/>
    </source>
</evidence>
<keyword evidence="4" id="KW-0472">Membrane</keyword>
<dbReference type="PANTHER" id="PTHR36974:SF1">
    <property type="entry name" value="DOXX FAMILY MEMBRANE PROTEIN"/>
    <property type="match status" value="1"/>
</dbReference>
<evidence type="ECO:0000256" key="1">
    <source>
        <dbReference type="ARBA" id="ARBA00004141"/>
    </source>
</evidence>
<proteinExistence type="predicted"/>
<sequence length="123" mass="13188">MTLSRTAKAVATAFTVSGVVHLVRPQTFDLAMPRWIPAEKHRDLIVASGVAELACAAGLAVPQTRRAAGLASAALLVAVFPANVQMAIDAQQGRNTAYKAGTLARLPLQWPMIKATWDLWRRG</sequence>
<organism evidence="5 6">
    <name type="scientific">Nocardioides fonticola</name>
    <dbReference type="NCBI Taxonomy" id="450363"/>
    <lineage>
        <taxon>Bacteria</taxon>
        <taxon>Bacillati</taxon>
        <taxon>Actinomycetota</taxon>
        <taxon>Actinomycetes</taxon>
        <taxon>Propionibacteriales</taxon>
        <taxon>Nocardioidaceae</taxon>
        <taxon>Nocardioides</taxon>
    </lineage>
</organism>
<dbReference type="EMBL" id="BAAAZH010000034">
    <property type="protein sequence ID" value="GAA4129117.1"/>
    <property type="molecule type" value="Genomic_DNA"/>
</dbReference>
<dbReference type="PANTHER" id="PTHR36974">
    <property type="entry name" value="MEMBRANE PROTEIN-RELATED"/>
    <property type="match status" value="1"/>
</dbReference>
<keyword evidence="2" id="KW-0812">Transmembrane</keyword>
<accession>A0ABP7Y1M2</accession>
<evidence type="ECO:0000256" key="4">
    <source>
        <dbReference type="ARBA" id="ARBA00023136"/>
    </source>
</evidence>
<keyword evidence="6" id="KW-1185">Reference proteome</keyword>
<evidence type="ECO:0000256" key="2">
    <source>
        <dbReference type="ARBA" id="ARBA00022692"/>
    </source>
</evidence>
<comment type="caution">
    <text evidence="5">The sequence shown here is derived from an EMBL/GenBank/DDBJ whole genome shotgun (WGS) entry which is preliminary data.</text>
</comment>
<reference evidence="6" key="1">
    <citation type="journal article" date="2019" name="Int. J. Syst. Evol. Microbiol.">
        <title>The Global Catalogue of Microorganisms (GCM) 10K type strain sequencing project: providing services to taxonomists for standard genome sequencing and annotation.</title>
        <authorList>
            <consortium name="The Broad Institute Genomics Platform"/>
            <consortium name="The Broad Institute Genome Sequencing Center for Infectious Disease"/>
            <person name="Wu L."/>
            <person name="Ma J."/>
        </authorList>
    </citation>
    <scope>NUCLEOTIDE SEQUENCE [LARGE SCALE GENOMIC DNA]</scope>
    <source>
        <strain evidence="6">JCM 16703</strain>
    </source>
</reference>
<gene>
    <name evidence="5" type="ORF">GCM10022215_41290</name>
</gene>
<name>A0ABP7Y1M2_9ACTN</name>
<evidence type="ECO:0000313" key="5">
    <source>
        <dbReference type="EMBL" id="GAA4129117.1"/>
    </source>
</evidence>
<protein>
    <submittedName>
        <fullName evidence="5">DoxX family protein</fullName>
    </submittedName>
</protein>
<dbReference type="Proteomes" id="UP001501495">
    <property type="component" value="Unassembled WGS sequence"/>
</dbReference>
<dbReference type="InterPro" id="IPR032808">
    <property type="entry name" value="DoxX"/>
</dbReference>
<dbReference type="Pfam" id="PF13564">
    <property type="entry name" value="DoxX_2"/>
    <property type="match status" value="1"/>
</dbReference>
<evidence type="ECO:0000256" key="3">
    <source>
        <dbReference type="ARBA" id="ARBA00022989"/>
    </source>
</evidence>